<evidence type="ECO:0000313" key="1">
    <source>
        <dbReference type="EMBL" id="GBH18897.1"/>
    </source>
</evidence>
<sequence>MSTRPCQWINCSPSQALAAKSINCCAVSRKSNSKPSRPPNGSLPCVAQVTLPVLRRCCCVRFPVITVSG</sequence>
<dbReference type="Proteomes" id="UP000248291">
    <property type="component" value="Unassembled WGS sequence"/>
</dbReference>
<evidence type="ECO:0000313" key="2">
    <source>
        <dbReference type="Proteomes" id="UP000248291"/>
    </source>
</evidence>
<accession>A0AAN4Q7V4</accession>
<proteinExistence type="predicted"/>
<comment type="caution">
    <text evidence="1">The sequence shown here is derived from an EMBL/GenBank/DDBJ whole genome shotgun (WGS) entry which is preliminary data.</text>
</comment>
<gene>
    <name evidence="1" type="ORF">KPSA3_04891</name>
</gene>
<organism evidence="1 2">
    <name type="scientific">Pseudomonas syringae pv. actinidiae</name>
    <dbReference type="NCBI Taxonomy" id="103796"/>
    <lineage>
        <taxon>Bacteria</taxon>
        <taxon>Pseudomonadati</taxon>
        <taxon>Pseudomonadota</taxon>
        <taxon>Gammaproteobacteria</taxon>
        <taxon>Pseudomonadales</taxon>
        <taxon>Pseudomonadaceae</taxon>
        <taxon>Pseudomonas</taxon>
        <taxon>Pseudomonas syringae</taxon>
    </lineage>
</organism>
<name>A0AAN4Q7V4_PSESF</name>
<reference evidence="1 2" key="1">
    <citation type="submission" date="2018-04" db="EMBL/GenBank/DDBJ databases">
        <title>Draft genome sequence of Pseudomonas syringae pv. actinidiae biovar 3 strains isolated from kiwifruit in Kagawa prefecture.</title>
        <authorList>
            <person name="Tabuchi M."/>
            <person name="Saito M."/>
            <person name="Fujiwara S."/>
            <person name="Sasa N."/>
            <person name="Akimitsu K."/>
            <person name="Gomi K."/>
            <person name="Konishi-Sugita S."/>
            <person name="Hamano K."/>
            <person name="Kataoka I."/>
        </authorList>
    </citation>
    <scope>NUCLEOTIDE SEQUENCE [LARGE SCALE GENOMIC DNA]</scope>
    <source>
        <strain evidence="1 2">MAFF212211</strain>
    </source>
</reference>
<dbReference type="AlphaFoldDB" id="A0AAN4Q7V4"/>
<dbReference type="EMBL" id="BGKA01000181">
    <property type="protein sequence ID" value="GBH18897.1"/>
    <property type="molecule type" value="Genomic_DNA"/>
</dbReference>
<protein>
    <submittedName>
        <fullName evidence="1">Uncharacterized protein</fullName>
    </submittedName>
</protein>